<evidence type="ECO:0000259" key="7">
    <source>
        <dbReference type="PROSITE" id="PS50002"/>
    </source>
</evidence>
<feature type="domain" description="Phorbol-ester/DAG-type" evidence="8">
    <location>
        <begin position="408"/>
        <end position="458"/>
    </location>
</feature>
<keyword evidence="1 4" id="KW-0728">SH3 domain</keyword>
<keyword evidence="11" id="KW-1185">Reference proteome</keyword>
<dbReference type="SMART" id="SM00055">
    <property type="entry name" value="FCH"/>
    <property type="match status" value="1"/>
</dbReference>
<dbReference type="GO" id="GO:0030833">
    <property type="term" value="P:regulation of actin filament polymerization"/>
    <property type="evidence" value="ECO:0007669"/>
    <property type="project" value="TreeGrafter"/>
</dbReference>
<dbReference type="SUPFAM" id="SSF57889">
    <property type="entry name" value="Cysteine-rich domain"/>
    <property type="match status" value="1"/>
</dbReference>
<dbReference type="InterPro" id="IPR035459">
    <property type="entry name" value="Bzz1_SH3_1"/>
</dbReference>
<accession>A0AAW0GBV7</accession>
<dbReference type="EMBL" id="JASBNA010000007">
    <property type="protein sequence ID" value="KAK7690386.1"/>
    <property type="molecule type" value="Genomic_DNA"/>
</dbReference>
<dbReference type="CDD" id="cd11912">
    <property type="entry name" value="SH3_Bzz1_1"/>
    <property type="match status" value="1"/>
</dbReference>
<comment type="caution">
    <text evidence="10">The sequence shown here is derived from an EMBL/GenBank/DDBJ whole genome shotgun (WGS) entry which is preliminary data.</text>
</comment>
<dbReference type="Gene3D" id="1.20.1270.60">
    <property type="entry name" value="Arfaptin homology (AH) domain/BAR domain"/>
    <property type="match status" value="1"/>
</dbReference>
<evidence type="ECO:0000256" key="2">
    <source>
        <dbReference type="ARBA" id="ARBA00022723"/>
    </source>
</evidence>
<evidence type="ECO:0000259" key="8">
    <source>
        <dbReference type="PROSITE" id="PS50081"/>
    </source>
</evidence>
<dbReference type="PROSITE" id="PS00479">
    <property type="entry name" value="ZF_DAG_PE_1"/>
    <property type="match status" value="1"/>
</dbReference>
<evidence type="ECO:0000256" key="3">
    <source>
        <dbReference type="ARBA" id="ARBA00022833"/>
    </source>
</evidence>
<dbReference type="PANTHER" id="PTHR15735">
    <property type="entry name" value="FCH AND DOUBLE SH3 DOMAINS PROTEIN"/>
    <property type="match status" value="1"/>
</dbReference>
<dbReference type="InterPro" id="IPR002219">
    <property type="entry name" value="PKC_DAG/PE"/>
</dbReference>
<dbReference type="InterPro" id="IPR001452">
    <property type="entry name" value="SH3_domain"/>
</dbReference>
<dbReference type="SUPFAM" id="SSF50044">
    <property type="entry name" value="SH3-domain"/>
    <property type="match status" value="2"/>
</dbReference>
<evidence type="ECO:0000256" key="6">
    <source>
        <dbReference type="SAM" id="MobiDB-lite"/>
    </source>
</evidence>
<organism evidence="10 11">
    <name type="scientific">Cerrena zonata</name>
    <dbReference type="NCBI Taxonomy" id="2478898"/>
    <lineage>
        <taxon>Eukaryota</taxon>
        <taxon>Fungi</taxon>
        <taxon>Dikarya</taxon>
        <taxon>Basidiomycota</taxon>
        <taxon>Agaricomycotina</taxon>
        <taxon>Agaricomycetes</taxon>
        <taxon>Polyporales</taxon>
        <taxon>Cerrenaceae</taxon>
        <taxon>Cerrena</taxon>
    </lineage>
</organism>
<dbReference type="PRINTS" id="PR00452">
    <property type="entry name" value="SH3DOMAIN"/>
</dbReference>
<dbReference type="SMART" id="SM00326">
    <property type="entry name" value="SH3"/>
    <property type="match status" value="2"/>
</dbReference>
<dbReference type="InterPro" id="IPR027267">
    <property type="entry name" value="AH/BAR_dom_sf"/>
</dbReference>
<keyword evidence="2" id="KW-0479">Metal-binding</keyword>
<evidence type="ECO:0000259" key="9">
    <source>
        <dbReference type="PROSITE" id="PS51741"/>
    </source>
</evidence>
<feature type="region of interest" description="Disordered" evidence="6">
    <location>
        <begin position="460"/>
        <end position="511"/>
    </location>
</feature>
<feature type="domain" description="F-BAR" evidence="9">
    <location>
        <begin position="5"/>
        <end position="278"/>
    </location>
</feature>
<dbReference type="Pfam" id="PF00130">
    <property type="entry name" value="C1_1"/>
    <property type="match status" value="1"/>
</dbReference>
<dbReference type="Gene3D" id="3.30.60.20">
    <property type="match status" value="1"/>
</dbReference>
<reference evidence="10 11" key="1">
    <citation type="submission" date="2022-09" db="EMBL/GenBank/DDBJ databases">
        <authorList>
            <person name="Palmer J.M."/>
        </authorList>
    </citation>
    <scope>NUCLEOTIDE SEQUENCE [LARGE SCALE GENOMIC DNA]</scope>
    <source>
        <strain evidence="10 11">DSM 7382</strain>
    </source>
</reference>
<dbReference type="PROSITE" id="PS51741">
    <property type="entry name" value="F_BAR"/>
    <property type="match status" value="1"/>
</dbReference>
<dbReference type="Proteomes" id="UP001385951">
    <property type="component" value="Unassembled WGS sequence"/>
</dbReference>
<dbReference type="Pfam" id="PF14604">
    <property type="entry name" value="SH3_9"/>
    <property type="match status" value="2"/>
</dbReference>
<dbReference type="GO" id="GO:0030036">
    <property type="term" value="P:actin cytoskeleton organization"/>
    <property type="evidence" value="ECO:0007669"/>
    <property type="project" value="UniProtKB-ARBA"/>
</dbReference>
<dbReference type="SUPFAM" id="SSF103657">
    <property type="entry name" value="BAR/IMD domain-like"/>
    <property type="match status" value="1"/>
</dbReference>
<evidence type="ECO:0000313" key="10">
    <source>
        <dbReference type="EMBL" id="KAK7690386.1"/>
    </source>
</evidence>
<evidence type="ECO:0000313" key="11">
    <source>
        <dbReference type="Proteomes" id="UP001385951"/>
    </source>
</evidence>
<dbReference type="PROSITE" id="PS50081">
    <property type="entry name" value="ZF_DAG_PE_2"/>
    <property type="match status" value="1"/>
</dbReference>
<dbReference type="InterPro" id="IPR031160">
    <property type="entry name" value="F_BAR_dom"/>
</dbReference>
<feature type="compositionally biased region" description="Low complexity" evidence="6">
    <location>
        <begin position="470"/>
        <end position="502"/>
    </location>
</feature>
<dbReference type="InterPro" id="IPR001060">
    <property type="entry name" value="FCH_dom"/>
</dbReference>
<dbReference type="PROSITE" id="PS50002">
    <property type="entry name" value="SH3"/>
    <property type="match status" value="2"/>
</dbReference>
<dbReference type="Gene3D" id="2.30.30.40">
    <property type="entry name" value="SH3 Domains"/>
    <property type="match status" value="2"/>
</dbReference>
<feature type="domain" description="SH3" evidence="7">
    <location>
        <begin position="593"/>
        <end position="658"/>
    </location>
</feature>
<dbReference type="AlphaFoldDB" id="A0AAW0GBV7"/>
<gene>
    <name evidence="10" type="ORF">QCA50_007044</name>
</gene>
<keyword evidence="5" id="KW-0175">Coiled coil</keyword>
<dbReference type="GO" id="GO:0046872">
    <property type="term" value="F:metal ion binding"/>
    <property type="evidence" value="ECO:0007669"/>
    <property type="project" value="UniProtKB-KW"/>
</dbReference>
<evidence type="ECO:0000256" key="5">
    <source>
        <dbReference type="PROSITE-ProRule" id="PRU01077"/>
    </source>
</evidence>
<evidence type="ECO:0000256" key="4">
    <source>
        <dbReference type="PROSITE-ProRule" id="PRU00192"/>
    </source>
</evidence>
<sequence>MSSTEKYGKALPDQVDRIASLTDAQLELLEDVRELYRERIVLERDYATKLQALGKKAADKRARKISTLVLGSEPTKSWDESTLQTSTVNVAYSELITSILNSAQDHINLSDGWNSRVVETLRATERRHEDAKKRQIAHFQKLLSDRDKSYAERVKTKQKYDDECAEVESYRQKQERSTDDKHAERAAKQLEQQQTDMLNSKNVYIISTAVANRVKAQFYEEDLPSLEDQFQDLQCQLLRKFSDILLEAQDLHNKHLDTLKSRVSAASAASKAVDPSRDQDLFIDHNIRAFVAPPDFQFEPCGIHYDTGEMSIEPAPKVYLQNRLSRCKQKSSELHTVIDAKRRDVEQLARLVDAYAKDSKLGNVEEVTDSYLDAHHQLASYVTSECSLVAEIEVISAALGGDEGEQSPHAFKSSSFSIPTQCSYCQSTIWGLSKQGKTCKACGISVHSKCEMKIAANCPGSKQAGGRTHTPSSSISLTPSALSRSDTRASSVSSAMSSTPSSFAQTDPSLSHEETYPAARVVFDFSPTSPFELSVSDGDLVQVIEEDDGSGWVKVADRTGGRGLVPASYIELTEDTAATAPDPPTRGPVSSQGSGQFVRAVYDYQAQGPDEITLKDGKLIELSAGLNGGQNYADGWWEGIDAMGKKGIFPSNYVEIVP</sequence>
<dbReference type="PRINTS" id="PR00008">
    <property type="entry name" value="DAGPEDOMAIN"/>
</dbReference>
<name>A0AAW0GBV7_9APHY</name>
<proteinExistence type="predicted"/>
<protein>
    <submittedName>
        <fullName evidence="10">Uncharacterized protein</fullName>
    </submittedName>
</protein>
<dbReference type="PANTHER" id="PTHR15735:SF21">
    <property type="entry name" value="PROTEIN NERVOUS WRECK"/>
    <property type="match status" value="1"/>
</dbReference>
<evidence type="ECO:0000256" key="1">
    <source>
        <dbReference type="ARBA" id="ARBA00022443"/>
    </source>
</evidence>
<feature type="domain" description="SH3" evidence="7">
    <location>
        <begin position="514"/>
        <end position="575"/>
    </location>
</feature>
<dbReference type="GO" id="GO:0030864">
    <property type="term" value="C:cortical actin cytoskeleton"/>
    <property type="evidence" value="ECO:0007669"/>
    <property type="project" value="UniProtKB-ARBA"/>
</dbReference>
<dbReference type="CDD" id="cd20824">
    <property type="entry name" value="C1_SpBZZ1-like"/>
    <property type="match status" value="1"/>
</dbReference>
<dbReference type="SMART" id="SM00109">
    <property type="entry name" value="C1"/>
    <property type="match status" value="1"/>
</dbReference>
<dbReference type="InterPro" id="IPR036028">
    <property type="entry name" value="SH3-like_dom_sf"/>
</dbReference>
<dbReference type="InterPro" id="IPR046349">
    <property type="entry name" value="C1-like_sf"/>
</dbReference>
<dbReference type="InterPro" id="IPR020454">
    <property type="entry name" value="DAG/PE-bd"/>
</dbReference>
<dbReference type="Pfam" id="PF00611">
    <property type="entry name" value="FCH"/>
    <property type="match status" value="1"/>
</dbReference>
<keyword evidence="3" id="KW-0862">Zinc</keyword>